<dbReference type="EMBL" id="AWEZ01000044">
    <property type="protein sequence ID" value="ERL08481.1"/>
    <property type="molecule type" value="Genomic_DNA"/>
</dbReference>
<feature type="region of interest" description="Disordered" evidence="1">
    <location>
        <begin position="1"/>
        <end position="20"/>
    </location>
</feature>
<dbReference type="Proteomes" id="UP000016638">
    <property type="component" value="Unassembled WGS sequence"/>
</dbReference>
<organism evidence="2 3">
    <name type="scientific">Olsenella profusa F0195</name>
    <dbReference type="NCBI Taxonomy" id="1125712"/>
    <lineage>
        <taxon>Bacteria</taxon>
        <taxon>Bacillati</taxon>
        <taxon>Actinomycetota</taxon>
        <taxon>Coriobacteriia</taxon>
        <taxon>Coriobacteriales</taxon>
        <taxon>Atopobiaceae</taxon>
        <taxon>Olsenella</taxon>
    </lineage>
</organism>
<evidence type="ECO:0000256" key="1">
    <source>
        <dbReference type="SAM" id="MobiDB-lite"/>
    </source>
</evidence>
<dbReference type="AlphaFoldDB" id="U2V765"/>
<name>U2V765_9ACTN</name>
<dbReference type="PATRIC" id="fig|1125712.3.peg.1077"/>
<reference evidence="2 3" key="1">
    <citation type="submission" date="2013-08" db="EMBL/GenBank/DDBJ databases">
        <authorList>
            <person name="Durkin A.S."/>
            <person name="Haft D.R."/>
            <person name="McCorrison J."/>
            <person name="Torralba M."/>
            <person name="Gillis M."/>
            <person name="Haft D.H."/>
            <person name="Methe B."/>
            <person name="Sutton G."/>
            <person name="Nelson K.E."/>
        </authorList>
    </citation>
    <scope>NUCLEOTIDE SEQUENCE [LARGE SCALE GENOMIC DNA]</scope>
    <source>
        <strain evidence="2 3">F0195</strain>
    </source>
</reference>
<proteinExistence type="predicted"/>
<sequence length="37" mass="3985">METTGTYRNPYEGGSPSDVGRALRRAGFRQANAPCPT</sequence>
<gene>
    <name evidence="2" type="ORF">HMPREF1316_1960</name>
</gene>
<evidence type="ECO:0000313" key="3">
    <source>
        <dbReference type="Proteomes" id="UP000016638"/>
    </source>
</evidence>
<evidence type="ECO:0000313" key="2">
    <source>
        <dbReference type="EMBL" id="ERL08481.1"/>
    </source>
</evidence>
<accession>U2V765</accession>
<dbReference type="STRING" id="1125712.HMPREF1316_1960"/>
<protein>
    <submittedName>
        <fullName evidence="2">Uncharacterized protein</fullName>
    </submittedName>
</protein>
<keyword evidence="3" id="KW-1185">Reference proteome</keyword>
<comment type="caution">
    <text evidence="2">The sequence shown here is derived from an EMBL/GenBank/DDBJ whole genome shotgun (WGS) entry which is preliminary data.</text>
</comment>